<sequence>MPAAAANGKGDAARTRVLAAFTESVATKGYAATTIADVVALAHVSRRTFYEHFADKESALLASHEEFRADVIATVSKASEIGETTAERIESTITALLQVLSDSPAATKTHFVETLGAGPRAREARREMQRSFVALLISLAERAYQRNPAVRELSPEMATAVTGGLTELIVQAAEEERLADLLRLSDTMIALVSSAFLGVPSWELTRRK</sequence>
<accession>F6EHL0</accession>
<dbReference type="SUPFAM" id="SSF48498">
    <property type="entry name" value="Tetracyclin repressor-like, C-terminal domain"/>
    <property type="match status" value="1"/>
</dbReference>
<feature type="domain" description="HTH tetR-type" evidence="3">
    <location>
        <begin position="11"/>
        <end position="71"/>
    </location>
</feature>
<evidence type="ECO:0000313" key="4">
    <source>
        <dbReference type="EMBL" id="AEF42374.1"/>
    </source>
</evidence>
<dbReference type="Gene3D" id="1.10.357.10">
    <property type="entry name" value="Tetracycline Repressor, domain 2"/>
    <property type="match status" value="1"/>
</dbReference>
<gene>
    <name evidence="4" type="ordered locus">AS9A_3938</name>
</gene>
<dbReference type="InterPro" id="IPR036271">
    <property type="entry name" value="Tet_transcr_reg_TetR-rel_C_sf"/>
</dbReference>
<dbReference type="PANTHER" id="PTHR43479">
    <property type="entry name" value="ACREF/ENVCD OPERON REPRESSOR-RELATED"/>
    <property type="match status" value="1"/>
</dbReference>
<evidence type="ECO:0000256" key="1">
    <source>
        <dbReference type="ARBA" id="ARBA00023125"/>
    </source>
</evidence>
<dbReference type="AlphaFoldDB" id="F6EHL0"/>
<evidence type="ECO:0000313" key="5">
    <source>
        <dbReference type="Proteomes" id="UP000009235"/>
    </source>
</evidence>
<dbReference type="InterPro" id="IPR050624">
    <property type="entry name" value="HTH-type_Tx_Regulator"/>
</dbReference>
<evidence type="ECO:0000259" key="3">
    <source>
        <dbReference type="PROSITE" id="PS50977"/>
    </source>
</evidence>
<dbReference type="SUPFAM" id="SSF46689">
    <property type="entry name" value="Homeodomain-like"/>
    <property type="match status" value="1"/>
</dbReference>
<feature type="DNA-binding region" description="H-T-H motif" evidence="2">
    <location>
        <begin position="34"/>
        <end position="53"/>
    </location>
</feature>
<dbReference type="RefSeq" id="WP_013808723.1">
    <property type="nucleotide sequence ID" value="NC_015564.1"/>
</dbReference>
<dbReference type="PROSITE" id="PS01081">
    <property type="entry name" value="HTH_TETR_1"/>
    <property type="match status" value="1"/>
</dbReference>
<dbReference type="PANTHER" id="PTHR43479:SF11">
    <property type="entry name" value="ACREF_ENVCD OPERON REPRESSOR-RELATED"/>
    <property type="match status" value="1"/>
</dbReference>
<dbReference type="InterPro" id="IPR023772">
    <property type="entry name" value="DNA-bd_HTH_TetR-type_CS"/>
</dbReference>
<dbReference type="eggNOG" id="COG1309">
    <property type="taxonomic scope" value="Bacteria"/>
</dbReference>
<reference evidence="4 5" key="1">
    <citation type="journal article" date="2011" name="J. Bacteriol.">
        <title>Complete genome sequence of Amycolicicoccus subflavus DQS3-9A1T, an actinomycete isolated from crude oil-polluted soil.</title>
        <authorList>
            <person name="Cai M."/>
            <person name="Chen W.M."/>
            <person name="Nie Y."/>
            <person name="Chi C.Q."/>
            <person name="Wang Y.N."/>
            <person name="Tang Y.Q."/>
            <person name="Li G.Y."/>
            <person name="Wu X.L."/>
        </authorList>
    </citation>
    <scope>NUCLEOTIDE SEQUENCE [LARGE SCALE GENOMIC DNA]</scope>
    <source>
        <strain evidence="5">DSM 45089 / DQS3-9A1</strain>
    </source>
</reference>
<dbReference type="KEGG" id="asd:AS9A_3938"/>
<dbReference type="Proteomes" id="UP000009235">
    <property type="component" value="Chromosome"/>
</dbReference>
<dbReference type="STRING" id="443218.AS9A_3938"/>
<keyword evidence="1 2" id="KW-0238">DNA-binding</keyword>
<dbReference type="PROSITE" id="PS50977">
    <property type="entry name" value="HTH_TETR_2"/>
    <property type="match status" value="1"/>
</dbReference>
<dbReference type="EMBL" id="CP002786">
    <property type="protein sequence ID" value="AEF42374.1"/>
    <property type="molecule type" value="Genomic_DNA"/>
</dbReference>
<organism evidence="4 5">
    <name type="scientific">Hoyosella subflava (strain DSM 45089 / JCM 17490 / NBRC 109087 / DQS3-9A1)</name>
    <name type="common">Amycolicicoccus subflavus</name>
    <dbReference type="NCBI Taxonomy" id="443218"/>
    <lineage>
        <taxon>Bacteria</taxon>
        <taxon>Bacillati</taxon>
        <taxon>Actinomycetota</taxon>
        <taxon>Actinomycetes</taxon>
        <taxon>Mycobacteriales</taxon>
        <taxon>Hoyosellaceae</taxon>
        <taxon>Hoyosella</taxon>
    </lineage>
</organism>
<proteinExistence type="predicted"/>
<name>F6EHL0_HOYSD</name>
<dbReference type="InterPro" id="IPR009057">
    <property type="entry name" value="Homeodomain-like_sf"/>
</dbReference>
<dbReference type="GO" id="GO:0003677">
    <property type="term" value="F:DNA binding"/>
    <property type="evidence" value="ECO:0007669"/>
    <property type="project" value="UniProtKB-UniRule"/>
</dbReference>
<dbReference type="OrthoDB" id="5242485at2"/>
<keyword evidence="5" id="KW-1185">Reference proteome</keyword>
<protein>
    <submittedName>
        <fullName evidence="4">Transcriptional regulator, TetR family</fullName>
    </submittedName>
</protein>
<evidence type="ECO:0000256" key="2">
    <source>
        <dbReference type="PROSITE-ProRule" id="PRU00335"/>
    </source>
</evidence>
<dbReference type="Pfam" id="PF00440">
    <property type="entry name" value="TetR_N"/>
    <property type="match status" value="1"/>
</dbReference>
<dbReference type="InterPro" id="IPR001647">
    <property type="entry name" value="HTH_TetR"/>
</dbReference>
<dbReference type="HOGENOM" id="CLU_069356_13_1_11"/>